<dbReference type="Gene3D" id="3.30.460.10">
    <property type="entry name" value="Beta Polymerase, domain 2"/>
    <property type="match status" value="1"/>
</dbReference>
<keyword evidence="3" id="KW-0237">DNA synthesis</keyword>
<gene>
    <name evidence="12" type="ORF">HMPREF1015_00485</name>
</gene>
<evidence type="ECO:0000313" key="12">
    <source>
        <dbReference type="EMBL" id="EHL73095.1"/>
    </source>
</evidence>
<dbReference type="PIRSF" id="PIRSF005047">
    <property type="entry name" value="UCP005047_YshC"/>
    <property type="match status" value="1"/>
</dbReference>
<dbReference type="EMBL" id="ACWF01000160">
    <property type="protein sequence ID" value="EHL73095.1"/>
    <property type="molecule type" value="Genomic_DNA"/>
</dbReference>
<dbReference type="InterPro" id="IPR004013">
    <property type="entry name" value="PHP_dom"/>
</dbReference>
<accession>G9QQB8</accession>
<dbReference type="CDD" id="cd07436">
    <property type="entry name" value="PHP_PolX"/>
    <property type="match status" value="1"/>
</dbReference>
<dbReference type="SMART" id="SM00481">
    <property type="entry name" value="POLIIIAc"/>
    <property type="match status" value="1"/>
</dbReference>
<dbReference type="Pfam" id="PF14791">
    <property type="entry name" value="DNA_pol_B_thumb"/>
    <property type="match status" value="1"/>
</dbReference>
<evidence type="ECO:0000256" key="5">
    <source>
        <dbReference type="ARBA" id="ARBA00022695"/>
    </source>
</evidence>
<dbReference type="Gene3D" id="3.20.20.140">
    <property type="entry name" value="Metal-dependent hydrolases"/>
    <property type="match status" value="1"/>
</dbReference>
<dbReference type="InterPro" id="IPR047967">
    <property type="entry name" value="PolX_PHP"/>
</dbReference>
<dbReference type="EC" id="2.7.7.7" evidence="2"/>
<evidence type="ECO:0000259" key="11">
    <source>
        <dbReference type="SMART" id="SM00483"/>
    </source>
</evidence>
<dbReference type="NCBIfam" id="NF006375">
    <property type="entry name" value="PRK08609.1"/>
    <property type="match status" value="1"/>
</dbReference>
<evidence type="ECO:0000259" key="10">
    <source>
        <dbReference type="SMART" id="SM00481"/>
    </source>
</evidence>
<evidence type="ECO:0000256" key="6">
    <source>
        <dbReference type="ARBA" id="ARBA00022705"/>
    </source>
</evidence>
<dbReference type="GO" id="GO:0006281">
    <property type="term" value="P:DNA repair"/>
    <property type="evidence" value="ECO:0007669"/>
    <property type="project" value="InterPro"/>
</dbReference>
<dbReference type="GO" id="GO:0005829">
    <property type="term" value="C:cytosol"/>
    <property type="evidence" value="ECO:0007669"/>
    <property type="project" value="TreeGrafter"/>
</dbReference>
<keyword evidence="7" id="KW-0239">DNA-directed DNA polymerase</keyword>
<dbReference type="RefSeq" id="WP_003355584.1">
    <property type="nucleotide sequence ID" value="NZ_JH414764.1"/>
</dbReference>
<evidence type="ECO:0000256" key="7">
    <source>
        <dbReference type="ARBA" id="ARBA00022932"/>
    </source>
</evidence>
<dbReference type="InterPro" id="IPR002054">
    <property type="entry name" value="DNA-dir_DNA_pol_X"/>
</dbReference>
<proteinExistence type="predicted"/>
<dbReference type="InterPro" id="IPR029398">
    <property type="entry name" value="PolB_thumb"/>
</dbReference>
<evidence type="ECO:0000256" key="3">
    <source>
        <dbReference type="ARBA" id="ARBA00022634"/>
    </source>
</evidence>
<keyword evidence="13" id="KW-1185">Reference proteome</keyword>
<dbReference type="Gene3D" id="1.10.150.20">
    <property type="entry name" value="5' to 3' exonuclease, C-terminal subdomain"/>
    <property type="match status" value="1"/>
</dbReference>
<feature type="domain" description="Helix-hairpin-helix DNA-binding motif class 1" evidence="9">
    <location>
        <begin position="50"/>
        <end position="69"/>
    </location>
</feature>
<dbReference type="SMART" id="SM00278">
    <property type="entry name" value="HhH1"/>
    <property type="match status" value="3"/>
</dbReference>
<keyword evidence="5" id="KW-0548">Nucleotidyltransferase</keyword>
<evidence type="ECO:0000256" key="2">
    <source>
        <dbReference type="ARBA" id="ARBA00012417"/>
    </source>
</evidence>
<dbReference type="InterPro" id="IPR050243">
    <property type="entry name" value="PHP_phosphatase"/>
</dbReference>
<dbReference type="SMART" id="SM00483">
    <property type="entry name" value="POLXc"/>
    <property type="match status" value="1"/>
</dbReference>
<sequence>MINNKKSVVRLLENIAIYMELKGENSFKVSAFRKAAAALEKDERGLNEIKDFTSIPGIGKATSSVIEEFIETGTSSVLEQLQQEVPKGLIPLLQIPGLGGKKISKLYQELGITNAEELKAACEKGEVQNLPGFGKKTEEKILAAIKQVGDRPERLPIWHMLELCEHIEKNLANIDGILQFARAGSIRRLREMVKDLDFIIAAADPQKVADALIHLPGIKEVTAAGKTKVSVVLEDSYGVSVDFRIVEPEQFATALHHFTGSKDHNVRMRQLAKQRGERISEYGIENKETGEIVTFSTEEDFYRHFGLPWIPPEIREDGTEVDHYRESLDLVRMEDLKGDMHMHTTWSDGAYSLEEMVEACRKKGYQYMAITDHSQYLKVANGLTPDRLKRQIEEIKKLNEKYSDIEIFSGIEMDILPDGTLDFDDELLSQLDFVIASIHSHFSQSRSTIMKRLRTALENPYVRLIAHPTGRLIGRRQGYDVDIDLLIEWAKETNTALELNANPHRLDLSADHLRKAQEAGVKFFINTDAHAVDQLRFMEIGVKAARKGWIKRKNILNTLDAKQMKRFLQIP</sequence>
<dbReference type="SUPFAM" id="SSF81301">
    <property type="entry name" value="Nucleotidyltransferase"/>
    <property type="match status" value="1"/>
</dbReference>
<evidence type="ECO:0000256" key="4">
    <source>
        <dbReference type="ARBA" id="ARBA00022679"/>
    </source>
</evidence>
<evidence type="ECO:0000256" key="1">
    <source>
        <dbReference type="ARBA" id="ARBA00001946"/>
    </source>
</evidence>
<name>G9QQB8_9BACI</name>
<dbReference type="PATRIC" id="fig|665952.3.peg.3412"/>
<dbReference type="Proteomes" id="UP000011747">
    <property type="component" value="Unassembled WGS sequence"/>
</dbReference>
<dbReference type="InterPro" id="IPR016195">
    <property type="entry name" value="Pol/histidinol_Pase-like"/>
</dbReference>
<dbReference type="InterPro" id="IPR027421">
    <property type="entry name" value="DNA_pol_lamdba_lyase_dom_sf"/>
</dbReference>
<dbReference type="InterPro" id="IPR003583">
    <property type="entry name" value="Hlx-hairpin-Hlx_DNA-bd_motif"/>
</dbReference>
<dbReference type="GO" id="GO:0008270">
    <property type="term" value="F:zinc ion binding"/>
    <property type="evidence" value="ECO:0007669"/>
    <property type="project" value="TreeGrafter"/>
</dbReference>
<dbReference type="InterPro" id="IPR010996">
    <property type="entry name" value="HHH_MUS81"/>
</dbReference>
<dbReference type="InterPro" id="IPR037160">
    <property type="entry name" value="DNA_Pol_thumb_sf"/>
</dbReference>
<dbReference type="FunFam" id="3.20.20.140:FF:000047">
    <property type="entry name" value="PHP domain-containing protein"/>
    <property type="match status" value="1"/>
</dbReference>
<dbReference type="GO" id="GO:0003677">
    <property type="term" value="F:DNA binding"/>
    <property type="evidence" value="ECO:0007669"/>
    <property type="project" value="InterPro"/>
</dbReference>
<dbReference type="Pfam" id="PF14716">
    <property type="entry name" value="HHH_8"/>
    <property type="match status" value="1"/>
</dbReference>
<organism evidence="12 13">
    <name type="scientific">Bacillus smithii 7_3_47FAA</name>
    <dbReference type="NCBI Taxonomy" id="665952"/>
    <lineage>
        <taxon>Bacteria</taxon>
        <taxon>Bacillati</taxon>
        <taxon>Bacillota</taxon>
        <taxon>Bacilli</taxon>
        <taxon>Bacillales</taxon>
        <taxon>Bacillaceae</taxon>
        <taxon>Bacillus</taxon>
    </lineage>
</organism>
<feature type="domain" description="Helix-hairpin-helix DNA-binding motif class 1" evidence="9">
    <location>
        <begin position="90"/>
        <end position="109"/>
    </location>
</feature>
<dbReference type="CDD" id="cd00141">
    <property type="entry name" value="NT_POLXc"/>
    <property type="match status" value="1"/>
</dbReference>
<feature type="domain" description="Polymerase/histidinol phosphatase N-terminal" evidence="10">
    <location>
        <begin position="338"/>
        <end position="417"/>
    </location>
</feature>
<dbReference type="AlphaFoldDB" id="G9QQB8"/>
<dbReference type="HOGENOM" id="CLU_017729_1_0_9"/>
<dbReference type="PANTHER" id="PTHR36928">
    <property type="entry name" value="PHOSPHATASE YCDX-RELATED"/>
    <property type="match status" value="1"/>
</dbReference>
<dbReference type="GO" id="GO:0003887">
    <property type="term" value="F:DNA-directed DNA polymerase activity"/>
    <property type="evidence" value="ECO:0007669"/>
    <property type="project" value="UniProtKB-KW"/>
</dbReference>
<dbReference type="GO" id="GO:0042578">
    <property type="term" value="F:phosphoric ester hydrolase activity"/>
    <property type="evidence" value="ECO:0007669"/>
    <property type="project" value="TreeGrafter"/>
</dbReference>
<evidence type="ECO:0000259" key="9">
    <source>
        <dbReference type="SMART" id="SM00278"/>
    </source>
</evidence>
<dbReference type="InterPro" id="IPR022311">
    <property type="entry name" value="PolX-like"/>
</dbReference>
<dbReference type="Gene3D" id="1.10.150.110">
    <property type="entry name" value="DNA polymerase beta, N-terminal domain-like"/>
    <property type="match status" value="1"/>
</dbReference>
<protein>
    <recommendedName>
        <fullName evidence="2">DNA-directed DNA polymerase</fullName>
        <ecNumber evidence="2">2.7.7.7</ecNumber>
    </recommendedName>
</protein>
<dbReference type="Pfam" id="PF14520">
    <property type="entry name" value="HHH_5"/>
    <property type="match status" value="1"/>
</dbReference>
<evidence type="ECO:0000313" key="13">
    <source>
        <dbReference type="Proteomes" id="UP000011747"/>
    </source>
</evidence>
<dbReference type="SUPFAM" id="SSF89550">
    <property type="entry name" value="PHP domain-like"/>
    <property type="match status" value="1"/>
</dbReference>
<comment type="catalytic activity">
    <reaction evidence="8">
        <text>DNA(n) + a 2'-deoxyribonucleoside 5'-triphosphate = DNA(n+1) + diphosphate</text>
        <dbReference type="Rhea" id="RHEA:22508"/>
        <dbReference type="Rhea" id="RHEA-COMP:17339"/>
        <dbReference type="Rhea" id="RHEA-COMP:17340"/>
        <dbReference type="ChEBI" id="CHEBI:33019"/>
        <dbReference type="ChEBI" id="CHEBI:61560"/>
        <dbReference type="ChEBI" id="CHEBI:173112"/>
        <dbReference type="EC" id="2.7.7.7"/>
    </reaction>
</comment>
<feature type="domain" description="DNA-directed DNA polymerase X" evidence="11">
    <location>
        <begin position="2"/>
        <end position="316"/>
    </location>
</feature>
<dbReference type="InterPro" id="IPR043519">
    <property type="entry name" value="NT_sf"/>
</dbReference>
<dbReference type="Pfam" id="PF02811">
    <property type="entry name" value="PHP"/>
    <property type="match status" value="1"/>
</dbReference>
<evidence type="ECO:0000256" key="8">
    <source>
        <dbReference type="ARBA" id="ARBA00049244"/>
    </source>
</evidence>
<dbReference type="PANTHER" id="PTHR36928:SF1">
    <property type="entry name" value="PHOSPHATASE YCDX-RELATED"/>
    <property type="match status" value="1"/>
</dbReference>
<comment type="caution">
    <text evidence="12">The sequence shown here is derived from an EMBL/GenBank/DDBJ whole genome shotgun (WGS) entry which is preliminary data.</text>
</comment>
<dbReference type="InterPro" id="IPR003141">
    <property type="entry name" value="Pol/His_phosphatase_N"/>
</dbReference>
<keyword evidence="4" id="KW-0808">Transferase</keyword>
<keyword evidence="6" id="KW-0235">DNA replication</keyword>
<feature type="domain" description="Helix-hairpin-helix DNA-binding motif class 1" evidence="9">
    <location>
        <begin position="125"/>
        <end position="144"/>
    </location>
</feature>
<reference evidence="12 13" key="1">
    <citation type="submission" date="2011-09" db="EMBL/GenBank/DDBJ databases">
        <title>The Genome Sequence of Bacillus smithii 7_3_47FAA.</title>
        <authorList>
            <consortium name="The Broad Institute Genome Sequencing Platform"/>
            <person name="Earl A."/>
            <person name="Ward D."/>
            <person name="Feldgarden M."/>
            <person name="Gevers D."/>
            <person name="Daigneault M."/>
            <person name="Strauss J."/>
            <person name="Allen-Vercoe E."/>
            <person name="Young S.K."/>
            <person name="Zeng Q."/>
            <person name="Gargeya S."/>
            <person name="Fitzgerald M."/>
            <person name="Haas B."/>
            <person name="Abouelleil A."/>
            <person name="Alvarado L."/>
            <person name="Arachchi H.M."/>
            <person name="Berlin A."/>
            <person name="Brown A."/>
            <person name="Chapman S.B."/>
            <person name="Chen Z."/>
            <person name="Dunbar C."/>
            <person name="Freedman E."/>
            <person name="Gearin G."/>
            <person name="Goldberg J."/>
            <person name="Griggs A."/>
            <person name="Gujja S."/>
            <person name="Heiman D."/>
            <person name="Howarth C."/>
            <person name="Larson L."/>
            <person name="Lui A."/>
            <person name="MacDonald P.J.P."/>
            <person name="Montmayeur A."/>
            <person name="Murphy C."/>
            <person name="Neiman D."/>
            <person name="Pearson M."/>
            <person name="Priest M."/>
            <person name="Roberts A."/>
            <person name="Saif S."/>
            <person name="Shea T."/>
            <person name="Shenoy N."/>
            <person name="Sisk P."/>
            <person name="Stolte C."/>
            <person name="Sykes S."/>
            <person name="Wortman J."/>
            <person name="Nusbaum C."/>
            <person name="Birren B."/>
        </authorList>
    </citation>
    <scope>NUCLEOTIDE SEQUENCE [LARGE SCALE GENOMIC DNA]</scope>
    <source>
        <strain evidence="12 13">7_3_47FAA</strain>
    </source>
</reference>
<comment type="cofactor">
    <cofactor evidence="1">
        <name>Mg(2+)</name>
        <dbReference type="ChEBI" id="CHEBI:18420"/>
    </cofactor>
</comment>
<dbReference type="SUPFAM" id="SSF47802">
    <property type="entry name" value="DNA polymerase beta, N-terminal domain-like"/>
    <property type="match status" value="1"/>
</dbReference>
<dbReference type="Gene3D" id="3.30.210.10">
    <property type="entry name" value="DNA polymerase, thumb domain"/>
    <property type="match status" value="1"/>
</dbReference>